<evidence type="ECO:0000313" key="13">
    <source>
        <dbReference type="Proteomes" id="UP001078443"/>
    </source>
</evidence>
<dbReference type="RefSeq" id="WP_268039105.1">
    <property type="nucleotide sequence ID" value="NZ_JAPQER010000001.1"/>
</dbReference>
<dbReference type="PROSITE" id="PS52029">
    <property type="entry name" value="LD_TPASE"/>
    <property type="match status" value="1"/>
</dbReference>
<keyword evidence="4" id="KW-0808">Transferase</keyword>
<dbReference type="Proteomes" id="UP001078443">
    <property type="component" value="Unassembled WGS sequence"/>
</dbReference>
<dbReference type="SUPFAM" id="SSF141523">
    <property type="entry name" value="L,D-transpeptidase catalytic domain-like"/>
    <property type="match status" value="1"/>
</dbReference>
<dbReference type="PANTHER" id="PTHR30582">
    <property type="entry name" value="L,D-TRANSPEPTIDASE"/>
    <property type="match status" value="1"/>
</dbReference>
<evidence type="ECO:0000259" key="11">
    <source>
        <dbReference type="PROSITE" id="PS52029"/>
    </source>
</evidence>
<reference evidence="12" key="1">
    <citation type="submission" date="2022-12" db="EMBL/GenBank/DDBJ databases">
        <authorList>
            <person name="Wang J."/>
        </authorList>
    </citation>
    <scope>NUCLEOTIDE SEQUENCE</scope>
    <source>
        <strain evidence="12">HY-45-18</strain>
    </source>
</reference>
<feature type="transmembrane region" description="Helical" evidence="10">
    <location>
        <begin position="12"/>
        <end position="32"/>
    </location>
</feature>
<evidence type="ECO:0000256" key="3">
    <source>
        <dbReference type="ARBA" id="ARBA00022676"/>
    </source>
</evidence>
<dbReference type="EMBL" id="JAPQER010000001">
    <property type="protein sequence ID" value="MCY6482836.1"/>
    <property type="molecule type" value="Genomic_DNA"/>
</dbReference>
<evidence type="ECO:0000256" key="1">
    <source>
        <dbReference type="ARBA" id="ARBA00004752"/>
    </source>
</evidence>
<evidence type="ECO:0000256" key="9">
    <source>
        <dbReference type="PROSITE-ProRule" id="PRU01373"/>
    </source>
</evidence>
<dbReference type="Pfam" id="PF03734">
    <property type="entry name" value="YkuD"/>
    <property type="match status" value="1"/>
</dbReference>
<comment type="pathway">
    <text evidence="1 9">Cell wall biogenesis; peptidoglycan biosynthesis.</text>
</comment>
<evidence type="ECO:0000256" key="8">
    <source>
        <dbReference type="ARBA" id="ARBA00023316"/>
    </source>
</evidence>
<keyword evidence="10" id="KW-0812">Transmembrane</keyword>
<keyword evidence="10" id="KW-1133">Transmembrane helix</keyword>
<dbReference type="InterPro" id="IPR036366">
    <property type="entry name" value="PGBDSf"/>
</dbReference>
<dbReference type="InterPro" id="IPR005490">
    <property type="entry name" value="LD_TPept_cat_dom"/>
</dbReference>
<dbReference type="CDD" id="cd16913">
    <property type="entry name" value="YkuD_like"/>
    <property type="match status" value="1"/>
</dbReference>
<feature type="domain" description="L,D-TPase catalytic" evidence="11">
    <location>
        <begin position="49"/>
        <end position="157"/>
    </location>
</feature>
<evidence type="ECO:0000256" key="4">
    <source>
        <dbReference type="ARBA" id="ARBA00022679"/>
    </source>
</evidence>
<evidence type="ECO:0000313" key="12">
    <source>
        <dbReference type="EMBL" id="MCY6482836.1"/>
    </source>
</evidence>
<evidence type="ECO:0000256" key="7">
    <source>
        <dbReference type="ARBA" id="ARBA00022984"/>
    </source>
</evidence>
<keyword evidence="6 9" id="KW-0133">Cell shape</keyword>
<keyword evidence="5" id="KW-0378">Hydrolase</keyword>
<dbReference type="InterPro" id="IPR036365">
    <property type="entry name" value="PGBD-like_sf"/>
</dbReference>
<dbReference type="InterPro" id="IPR038063">
    <property type="entry name" value="Transpep_catalytic_dom"/>
</dbReference>
<dbReference type="InterPro" id="IPR002477">
    <property type="entry name" value="Peptidoglycan-bd-like"/>
</dbReference>
<dbReference type="Gene3D" id="2.40.440.10">
    <property type="entry name" value="L,D-transpeptidase catalytic domain-like"/>
    <property type="match status" value="1"/>
</dbReference>
<dbReference type="Gene3D" id="1.10.101.10">
    <property type="entry name" value="PGBD-like superfamily/PGBD"/>
    <property type="match status" value="1"/>
</dbReference>
<keyword evidence="13" id="KW-1185">Reference proteome</keyword>
<accession>A0ABT4CV44</accession>
<organism evidence="12 13">
    <name type="scientific">Clostridium aestuarii</name>
    <dbReference type="NCBI Taxonomy" id="338193"/>
    <lineage>
        <taxon>Bacteria</taxon>
        <taxon>Bacillati</taxon>
        <taxon>Bacillota</taxon>
        <taxon>Clostridia</taxon>
        <taxon>Eubacteriales</taxon>
        <taxon>Clostridiaceae</taxon>
        <taxon>Clostridium</taxon>
    </lineage>
</organism>
<feature type="active site" description="Nucleophile" evidence="9">
    <location>
        <position position="133"/>
    </location>
</feature>
<dbReference type="Pfam" id="PF01471">
    <property type="entry name" value="PG_binding_1"/>
    <property type="match status" value="1"/>
</dbReference>
<evidence type="ECO:0000256" key="6">
    <source>
        <dbReference type="ARBA" id="ARBA00022960"/>
    </source>
</evidence>
<name>A0ABT4CV44_9CLOT</name>
<evidence type="ECO:0000256" key="10">
    <source>
        <dbReference type="SAM" id="Phobius"/>
    </source>
</evidence>
<feature type="active site" description="Proton donor/acceptor" evidence="9">
    <location>
        <position position="117"/>
    </location>
</feature>
<gene>
    <name evidence="12" type="ORF">OW763_00520</name>
</gene>
<protein>
    <submittedName>
        <fullName evidence="12">L,D-transpeptidase family protein</fullName>
    </submittedName>
</protein>
<sequence length="238" mass="27315">MYKNRYNSKFLKLIFVLIFILLIEFFLIYRGYKTNHLKTFKDYNAKRPIVIIVDVCDSVMYIFQDGKVIKTYTVAGGKPSTPSPIGTWTIISKGTWGEGFGGRWMGFNVPWGKYGIHGTIYPNSIGWNSSHGCIRMRNNDVAELYKITKHGTKVIIWGGPYGNFGSYLRTLKPGMRGSDVYELQKMLRAKNYYKATPDGIYGDYLKNVVHKFQKDNKLKSTDTIGFSFYEKLGVKLID</sequence>
<comment type="similarity">
    <text evidence="2">Belongs to the YkuD family.</text>
</comment>
<dbReference type="PANTHER" id="PTHR30582:SF24">
    <property type="entry name" value="L,D-TRANSPEPTIDASE ERFK_SRFK-RELATED"/>
    <property type="match status" value="1"/>
</dbReference>
<comment type="caution">
    <text evidence="12">The sequence shown here is derived from an EMBL/GenBank/DDBJ whole genome shotgun (WGS) entry which is preliminary data.</text>
</comment>
<evidence type="ECO:0000256" key="2">
    <source>
        <dbReference type="ARBA" id="ARBA00005992"/>
    </source>
</evidence>
<proteinExistence type="inferred from homology"/>
<dbReference type="InterPro" id="IPR050979">
    <property type="entry name" value="LD-transpeptidase"/>
</dbReference>
<evidence type="ECO:0000256" key="5">
    <source>
        <dbReference type="ARBA" id="ARBA00022801"/>
    </source>
</evidence>
<keyword evidence="10" id="KW-0472">Membrane</keyword>
<keyword evidence="3" id="KW-0328">Glycosyltransferase</keyword>
<keyword evidence="8 9" id="KW-0961">Cell wall biogenesis/degradation</keyword>
<dbReference type="SUPFAM" id="SSF47090">
    <property type="entry name" value="PGBD-like"/>
    <property type="match status" value="1"/>
</dbReference>
<keyword evidence="7 9" id="KW-0573">Peptidoglycan synthesis</keyword>